<proteinExistence type="predicted"/>
<feature type="coiled-coil region" evidence="1">
    <location>
        <begin position="234"/>
        <end position="265"/>
    </location>
</feature>
<name>A0A2P8CXC8_9BACT</name>
<dbReference type="Pfam" id="PF14388">
    <property type="entry name" value="DUF4419"/>
    <property type="match status" value="1"/>
</dbReference>
<organism evidence="2 3">
    <name type="scientific">Taibaiella chishuiensis</name>
    <dbReference type="NCBI Taxonomy" id="1434707"/>
    <lineage>
        <taxon>Bacteria</taxon>
        <taxon>Pseudomonadati</taxon>
        <taxon>Bacteroidota</taxon>
        <taxon>Chitinophagia</taxon>
        <taxon>Chitinophagales</taxon>
        <taxon>Chitinophagaceae</taxon>
        <taxon>Taibaiella</taxon>
    </lineage>
</organism>
<keyword evidence="1" id="KW-0175">Coiled coil</keyword>
<dbReference type="OrthoDB" id="9806766at2"/>
<evidence type="ECO:0000313" key="3">
    <source>
        <dbReference type="Proteomes" id="UP000240572"/>
    </source>
</evidence>
<comment type="caution">
    <text evidence="2">The sequence shown here is derived from an EMBL/GenBank/DDBJ whole genome shotgun (WGS) entry which is preliminary data.</text>
</comment>
<dbReference type="AlphaFoldDB" id="A0A2P8CXC8"/>
<accession>A0A2P8CXC8</accession>
<reference evidence="2 3" key="1">
    <citation type="submission" date="2018-03" db="EMBL/GenBank/DDBJ databases">
        <title>Genomic Encyclopedia of Type Strains, Phase III (KMG-III): the genomes of soil and plant-associated and newly described type strains.</title>
        <authorList>
            <person name="Whitman W."/>
        </authorList>
    </citation>
    <scope>NUCLEOTIDE SEQUENCE [LARGE SCALE GENOMIC DNA]</scope>
    <source>
        <strain evidence="2 3">CGMCC 1.12700</strain>
    </source>
</reference>
<sequence>MAAKAALLRKYNLDWWIDELAPLLEQFVQASEGKTDRPFWRNMFKYHTRKVYGAPKVIDGWIVKFFPYNNKRQRNDLKSISNADDLPDERVKVDFSLLKVLPDGRTETLPMQFIAGFTSLKQDHKTMRLTPQIGWLVSPPQQNPHLARLKKESRSGSEPIRIRVSEVPEAILALKTIEAIEIEFLDSIRIPEQMATLKIEWMMLSGKITNEEKTRIAMLFPDTYIKINDEAQKNRQYEVIKKREAQEMAELLREIREEQAGATNQTGN</sequence>
<dbReference type="InterPro" id="IPR025533">
    <property type="entry name" value="DUF4419"/>
</dbReference>
<dbReference type="PANTHER" id="PTHR31252:SF11">
    <property type="entry name" value="DUF4419 DOMAIN-CONTAINING PROTEIN"/>
    <property type="match status" value="1"/>
</dbReference>
<keyword evidence="3" id="KW-1185">Reference proteome</keyword>
<dbReference type="EMBL" id="PYGD01000011">
    <property type="protein sequence ID" value="PSK89576.1"/>
    <property type="molecule type" value="Genomic_DNA"/>
</dbReference>
<evidence type="ECO:0000256" key="1">
    <source>
        <dbReference type="SAM" id="Coils"/>
    </source>
</evidence>
<dbReference type="Proteomes" id="UP000240572">
    <property type="component" value="Unassembled WGS sequence"/>
</dbReference>
<protein>
    <submittedName>
        <fullName evidence="2">Uncharacterized protein DUF4419</fullName>
    </submittedName>
</protein>
<evidence type="ECO:0000313" key="2">
    <source>
        <dbReference type="EMBL" id="PSK89576.1"/>
    </source>
</evidence>
<gene>
    <name evidence="2" type="ORF">B0I18_111134</name>
</gene>
<dbReference type="PANTHER" id="PTHR31252">
    <property type="entry name" value="DUF4419 DOMAIN-CONTAINING PROTEIN"/>
    <property type="match status" value="1"/>
</dbReference>